<feature type="region of interest" description="Disordered" evidence="1">
    <location>
        <begin position="1"/>
        <end position="21"/>
    </location>
</feature>
<dbReference type="Proteomes" id="UP000501690">
    <property type="component" value="Linkage Group LG3"/>
</dbReference>
<dbReference type="AlphaFoldDB" id="A0A4D6LCI5"/>
<name>A0A4D6LCI5_VIGUN</name>
<keyword evidence="3" id="KW-1185">Reference proteome</keyword>
<dbReference type="EMBL" id="CP039347">
    <property type="protein sequence ID" value="QCD86291.1"/>
    <property type="molecule type" value="Genomic_DNA"/>
</dbReference>
<evidence type="ECO:0000313" key="2">
    <source>
        <dbReference type="EMBL" id="QCD86291.1"/>
    </source>
</evidence>
<organism evidence="2 3">
    <name type="scientific">Vigna unguiculata</name>
    <name type="common">Cowpea</name>
    <dbReference type="NCBI Taxonomy" id="3917"/>
    <lineage>
        <taxon>Eukaryota</taxon>
        <taxon>Viridiplantae</taxon>
        <taxon>Streptophyta</taxon>
        <taxon>Embryophyta</taxon>
        <taxon>Tracheophyta</taxon>
        <taxon>Spermatophyta</taxon>
        <taxon>Magnoliopsida</taxon>
        <taxon>eudicotyledons</taxon>
        <taxon>Gunneridae</taxon>
        <taxon>Pentapetalae</taxon>
        <taxon>rosids</taxon>
        <taxon>fabids</taxon>
        <taxon>Fabales</taxon>
        <taxon>Fabaceae</taxon>
        <taxon>Papilionoideae</taxon>
        <taxon>50 kb inversion clade</taxon>
        <taxon>NPAAA clade</taxon>
        <taxon>indigoferoid/millettioid clade</taxon>
        <taxon>Phaseoleae</taxon>
        <taxon>Vigna</taxon>
    </lineage>
</organism>
<accession>A0A4D6LCI5</accession>
<gene>
    <name evidence="2" type="ORF">DEO72_LG3g812</name>
</gene>
<protein>
    <submittedName>
        <fullName evidence="2">Uncharacterized protein</fullName>
    </submittedName>
</protein>
<evidence type="ECO:0000256" key="1">
    <source>
        <dbReference type="SAM" id="MobiDB-lite"/>
    </source>
</evidence>
<reference evidence="2 3" key="1">
    <citation type="submission" date="2019-04" db="EMBL/GenBank/DDBJ databases">
        <title>An improved genome assembly and genetic linkage map for asparagus bean, Vigna unguiculata ssp. sesquipedialis.</title>
        <authorList>
            <person name="Xia Q."/>
            <person name="Zhang R."/>
            <person name="Dong Y."/>
        </authorList>
    </citation>
    <scope>NUCLEOTIDE SEQUENCE [LARGE SCALE GENOMIC DNA]</scope>
    <source>
        <tissue evidence="2">Leaf</tissue>
    </source>
</reference>
<proteinExistence type="predicted"/>
<feature type="compositionally biased region" description="Low complexity" evidence="1">
    <location>
        <begin position="1"/>
        <end position="20"/>
    </location>
</feature>
<sequence>MSSTSDSVSLSSSSSGSMWSRENIGRRLEEGSVSPTAVVGRIPMEMITEVREDPLEEIAESTRDVDRDIVSLERVSVVDRVCHGQEGVADKFFYMYMCHFSQLHVRLSSDDFAIWATTTDNMAILGEEAEYKQAGCVYSIVQTLQGWVFQSGGEGGREDMNIDELSAVDREVVEVLMKFTDRLPTKAYVYNVGHMAQVGKKNLTLFQALRKENAVKAKAVGNTEVPNLQESLVEVHVHSDIERKAELSARPSRGKDVKKVRVALLGHRSSSGVKGPEAGLIELPEMTIRKDIKITMR</sequence>
<evidence type="ECO:0000313" key="3">
    <source>
        <dbReference type="Proteomes" id="UP000501690"/>
    </source>
</evidence>